<evidence type="ECO:0000313" key="3">
    <source>
        <dbReference type="Proteomes" id="UP000266426"/>
    </source>
</evidence>
<reference evidence="2 3" key="1">
    <citation type="journal article" date="2017" name="ISME J.">
        <title>Energy and carbon metabolisms in a deep terrestrial subsurface fluid microbial community.</title>
        <authorList>
            <person name="Momper L."/>
            <person name="Jungbluth S.P."/>
            <person name="Lee M.D."/>
            <person name="Amend J.P."/>
        </authorList>
    </citation>
    <scope>NUCLEOTIDE SEQUENCE [LARGE SCALE GENOMIC DNA]</scope>
    <source>
        <strain evidence="2">SURF_26</strain>
    </source>
</reference>
<dbReference type="SMART" id="SM00858">
    <property type="entry name" value="SAF"/>
    <property type="match status" value="1"/>
</dbReference>
<proteinExistence type="predicted"/>
<dbReference type="GO" id="GO:0016051">
    <property type="term" value="P:carbohydrate biosynthetic process"/>
    <property type="evidence" value="ECO:0007669"/>
    <property type="project" value="InterPro"/>
</dbReference>
<dbReference type="EMBL" id="QZJZ01000041">
    <property type="protein sequence ID" value="RJP59810.1"/>
    <property type="molecule type" value="Genomic_DNA"/>
</dbReference>
<organism evidence="2 3">
    <name type="scientific">Candidatus Auribacter fodinae</name>
    <dbReference type="NCBI Taxonomy" id="2093366"/>
    <lineage>
        <taxon>Bacteria</taxon>
        <taxon>Pseudomonadati</taxon>
        <taxon>Candidatus Auribacterota</taxon>
        <taxon>Candidatus Auribacteria</taxon>
        <taxon>Candidatus Auribacterales</taxon>
        <taxon>Candidatus Auribacteraceae</taxon>
        <taxon>Candidatus Auribacter</taxon>
    </lineage>
</organism>
<protein>
    <submittedName>
        <fullName evidence="2">N-acetylneuraminate synthase</fullName>
    </submittedName>
</protein>
<dbReference type="InterPro" id="IPR051690">
    <property type="entry name" value="PseI-like"/>
</dbReference>
<name>A0A3A4R107_9BACT</name>
<dbReference type="CDD" id="cd11615">
    <property type="entry name" value="SAF_NeuB_like"/>
    <property type="match status" value="1"/>
</dbReference>
<dbReference type="InterPro" id="IPR006190">
    <property type="entry name" value="SAF_AFP_Neu5Ac"/>
</dbReference>
<dbReference type="PROSITE" id="PS50844">
    <property type="entry name" value="AFP_LIKE"/>
    <property type="match status" value="1"/>
</dbReference>
<dbReference type="InterPro" id="IPR013785">
    <property type="entry name" value="Aldolase_TIM"/>
</dbReference>
<dbReference type="Pfam" id="PF03102">
    <property type="entry name" value="NeuB"/>
    <property type="match status" value="1"/>
</dbReference>
<dbReference type="SUPFAM" id="SSF51269">
    <property type="entry name" value="AFP III-like domain"/>
    <property type="match status" value="1"/>
</dbReference>
<feature type="domain" description="AFP-like" evidence="1">
    <location>
        <begin position="292"/>
        <end position="350"/>
    </location>
</feature>
<evidence type="ECO:0000313" key="2">
    <source>
        <dbReference type="EMBL" id="RJP59810.1"/>
    </source>
</evidence>
<dbReference type="GO" id="GO:0047444">
    <property type="term" value="F:N-acylneuraminate-9-phosphate synthase activity"/>
    <property type="evidence" value="ECO:0007669"/>
    <property type="project" value="TreeGrafter"/>
</dbReference>
<comment type="caution">
    <text evidence="2">The sequence shown here is derived from an EMBL/GenBank/DDBJ whole genome shotgun (WGS) entry which is preliminary data.</text>
</comment>
<dbReference type="Gene3D" id="3.20.20.70">
    <property type="entry name" value="Aldolase class I"/>
    <property type="match status" value="1"/>
</dbReference>
<dbReference type="InterPro" id="IPR057736">
    <property type="entry name" value="SAF_PseI/NeuA/NeuB"/>
</dbReference>
<dbReference type="Gene3D" id="3.90.1210.10">
    <property type="entry name" value="Antifreeze-like/N-acetylneuraminic acid synthase C-terminal domain"/>
    <property type="match status" value="1"/>
</dbReference>
<sequence length="366" mass="40887">MKSIKFGKSVISSDGPCYFIAEIGHNHQGDFSKALEMIKVAAECGADAVKFQKRDNKSLYTKAMYNKPYDNENSFGDTYGEHREFLEFGWDEYVELKQCAEENNVEFMSTVFDFASLEFLERLGIGSYKIASADVTNIPLITEVARTGKPVILSTGAAMLDEVRKAYDTILRFHDKLCLLHCTCSYPAEYETLSLKVIQTLKNEFPEAVIGYSGHDNGILAPVIAYMLGATVVEKHFTLNHASKGTDHKFSLEPIGLKKQIRDLKRIDVALGDGTKKIWDYEISARKKMGKSLYFAQSLPAGHILTKDDIVLKSPGDGLLPYELNNVVGCQLMVDVKEEQLISYDQLATSTRKSLEDEEELILSGA</sequence>
<gene>
    <name evidence="2" type="ORF">C4541_05345</name>
</gene>
<evidence type="ECO:0000259" key="1">
    <source>
        <dbReference type="PROSITE" id="PS50844"/>
    </source>
</evidence>
<dbReference type="Pfam" id="PF08666">
    <property type="entry name" value="SAF"/>
    <property type="match status" value="1"/>
</dbReference>
<dbReference type="InterPro" id="IPR036732">
    <property type="entry name" value="AFP_Neu5c_C_sf"/>
</dbReference>
<dbReference type="SUPFAM" id="SSF51569">
    <property type="entry name" value="Aldolase"/>
    <property type="match status" value="1"/>
</dbReference>
<dbReference type="PANTHER" id="PTHR42966:SF1">
    <property type="entry name" value="SIALIC ACID SYNTHASE"/>
    <property type="match status" value="1"/>
</dbReference>
<dbReference type="InterPro" id="IPR013132">
    <property type="entry name" value="PseI/NeuA/B-like_N"/>
</dbReference>
<dbReference type="PANTHER" id="PTHR42966">
    <property type="entry name" value="N-ACETYLNEURAMINATE SYNTHASE"/>
    <property type="match status" value="1"/>
</dbReference>
<dbReference type="AlphaFoldDB" id="A0A3A4R107"/>
<dbReference type="InterPro" id="IPR013974">
    <property type="entry name" value="SAF"/>
</dbReference>
<accession>A0A3A4R107</accession>
<dbReference type="Proteomes" id="UP000266426">
    <property type="component" value="Unassembled WGS sequence"/>
</dbReference>